<dbReference type="AlphaFoldDB" id="A0AAJ7TAN8"/>
<dbReference type="GO" id="GO:0005739">
    <property type="term" value="C:mitochondrion"/>
    <property type="evidence" value="ECO:0007669"/>
    <property type="project" value="UniProtKB-SubCell"/>
</dbReference>
<feature type="region of interest" description="Disordered" evidence="8">
    <location>
        <begin position="321"/>
        <end position="345"/>
    </location>
</feature>
<proteinExistence type="predicted"/>
<evidence type="ECO:0000256" key="1">
    <source>
        <dbReference type="ARBA" id="ARBA00004173"/>
    </source>
</evidence>
<evidence type="ECO:0000256" key="3">
    <source>
        <dbReference type="ARBA" id="ARBA00023054"/>
    </source>
</evidence>
<evidence type="ECO:0000259" key="9">
    <source>
        <dbReference type="PROSITE" id="PS50848"/>
    </source>
</evidence>
<reference evidence="11" key="1">
    <citation type="submission" date="2025-08" db="UniProtKB">
        <authorList>
            <consortium name="RefSeq"/>
        </authorList>
    </citation>
    <scope>IDENTIFICATION</scope>
    <source>
        <tissue evidence="11">Sperm</tissue>
    </source>
</reference>
<dbReference type="SUPFAM" id="SSF55961">
    <property type="entry name" value="Bet v1-like"/>
    <property type="match status" value="1"/>
</dbReference>
<dbReference type="Gene3D" id="3.30.530.20">
    <property type="match status" value="1"/>
</dbReference>
<evidence type="ECO:0000256" key="2">
    <source>
        <dbReference type="ARBA" id="ARBA00022946"/>
    </source>
</evidence>
<dbReference type="CTD" id="56910"/>
<dbReference type="InterPro" id="IPR023393">
    <property type="entry name" value="START-like_dom_sf"/>
</dbReference>
<dbReference type="RefSeq" id="XP_032814299.1">
    <property type="nucleotide sequence ID" value="XM_032958408.1"/>
</dbReference>
<dbReference type="SMART" id="SM00234">
    <property type="entry name" value="START"/>
    <property type="match status" value="1"/>
</dbReference>
<evidence type="ECO:0000313" key="10">
    <source>
        <dbReference type="Proteomes" id="UP001318040"/>
    </source>
</evidence>
<dbReference type="GO" id="GO:0008289">
    <property type="term" value="F:lipid binding"/>
    <property type="evidence" value="ECO:0007669"/>
    <property type="project" value="InterPro"/>
</dbReference>
<accession>A0AAJ7TAN8</accession>
<dbReference type="Proteomes" id="UP001318040">
    <property type="component" value="Chromosome 21"/>
</dbReference>
<dbReference type="KEGG" id="pmrn:116944666"/>
<dbReference type="PANTHER" id="PTHR19308:SF8">
    <property type="entry name" value="STAR-RELATED LIPID TRANSFER PROTEIN 7, MITOCHONDRIAL"/>
    <property type="match status" value="1"/>
</dbReference>
<keyword evidence="4" id="KW-0496">Mitochondrion</keyword>
<keyword evidence="10" id="KW-1185">Reference proteome</keyword>
<protein>
    <recommendedName>
        <fullName evidence="6">StAR-related lipid transfer protein 7, mitochondrial</fullName>
    </recommendedName>
    <alternativeName>
        <fullName evidence="7">START domain-containing protein 7</fullName>
    </alternativeName>
</protein>
<dbReference type="Pfam" id="PF01852">
    <property type="entry name" value="START"/>
    <property type="match status" value="1"/>
</dbReference>
<evidence type="ECO:0000256" key="5">
    <source>
        <dbReference type="ARBA" id="ARBA00053168"/>
    </source>
</evidence>
<evidence type="ECO:0000256" key="7">
    <source>
        <dbReference type="ARBA" id="ARBA00079053"/>
    </source>
</evidence>
<evidence type="ECO:0000256" key="6">
    <source>
        <dbReference type="ARBA" id="ARBA00069252"/>
    </source>
</evidence>
<sequence length="345" mass="39402">MLRAWLSARVASRHVRWRGEPKRCVCARAKLSSSGGGGSGWGSGSHSGSGWGWWGSGWSAGWCSIGWWSWLRTRSLGAMATVLFSWERNSVGDDEITRCVVDLQTVERLSALPGSDADNEGDDHMTLPGWELVTQRPGFTLWRRPLSTTHTQLYQYRVYGTYTDISPQQFLNVQLDIEYRKRWDQLVIRLDLIDHDESTGSEVIHWVTHFPYPLYARDYVYVRRHWLDEKNNIMVLVSRSVDHPDMPESSKFVRVRSYHSQMVVRAHSSFQERGFDYLLTYQDDPQTVFPRSCISWMVSSGMPDFLEKLHLAALKSQDHGVRVSDAATTPPHPEPSGHPNGSVYA</sequence>
<evidence type="ECO:0000256" key="4">
    <source>
        <dbReference type="ARBA" id="ARBA00023128"/>
    </source>
</evidence>
<evidence type="ECO:0000313" key="11">
    <source>
        <dbReference type="RefSeq" id="XP_032814299.1"/>
    </source>
</evidence>
<dbReference type="InterPro" id="IPR002913">
    <property type="entry name" value="START_lipid-bd_dom"/>
</dbReference>
<gene>
    <name evidence="11" type="primary">STARD7</name>
</gene>
<name>A0AAJ7TAN8_PETMA</name>
<dbReference type="FunFam" id="3.30.530.20:FF:000016">
    <property type="entry name" value="StAR-related lipid transfer protein 7, mitochondrial"/>
    <property type="match status" value="1"/>
</dbReference>
<dbReference type="PROSITE" id="PS50848">
    <property type="entry name" value="START"/>
    <property type="match status" value="1"/>
</dbReference>
<comment type="function">
    <text evidence="5">May play a protective role in mucosal tissues by preventing exaggerated allergic responses.</text>
</comment>
<dbReference type="InterPro" id="IPR051213">
    <property type="entry name" value="START_lipid_transfer"/>
</dbReference>
<keyword evidence="2" id="KW-0809">Transit peptide</keyword>
<organism evidence="10 11">
    <name type="scientific">Petromyzon marinus</name>
    <name type="common">Sea lamprey</name>
    <dbReference type="NCBI Taxonomy" id="7757"/>
    <lineage>
        <taxon>Eukaryota</taxon>
        <taxon>Metazoa</taxon>
        <taxon>Chordata</taxon>
        <taxon>Craniata</taxon>
        <taxon>Vertebrata</taxon>
        <taxon>Cyclostomata</taxon>
        <taxon>Hyperoartia</taxon>
        <taxon>Petromyzontiformes</taxon>
        <taxon>Petromyzontidae</taxon>
        <taxon>Petromyzon</taxon>
    </lineage>
</organism>
<keyword evidence="3" id="KW-0175">Coiled coil</keyword>
<dbReference type="PANTHER" id="PTHR19308">
    <property type="entry name" value="PHOSPHATIDYLCHOLINE TRANSFER PROTEIN"/>
    <property type="match status" value="1"/>
</dbReference>
<feature type="domain" description="START" evidence="9">
    <location>
        <begin position="128"/>
        <end position="318"/>
    </location>
</feature>
<comment type="subcellular location">
    <subcellularLocation>
        <location evidence="1">Mitochondrion</location>
    </subcellularLocation>
</comment>
<evidence type="ECO:0000256" key="8">
    <source>
        <dbReference type="SAM" id="MobiDB-lite"/>
    </source>
</evidence>